<sequence length="484" mass="52668">MTFDSSDTGTLESEWADADRWQRLPRFAGPIEHLVVLAAHPDDETLGAGGLIENVARDGARITIVVATDGEGSHPASPTHTPWQLSRIRRREMRKAIDHLAPDAVIHHCEIADGQLLDHVDEAAACVVKLITEAGLPATIVSPWSGDGHKDHRAAAAAARSAAETTGSELLEYPIWMWHWGRPDDDSLPWGDMVAVDLDSETRMAKSSALIEHLSQTAPLSEQAGDEAVIGVEMRRHFERPFEVFFVDGSGQASAEARTAVPEDAAATGADAAGTAEAPTDAASGTLDRDFFDDFYAGRDDPWGFETRWYEKRKRAVVLASLPREQYGRTLEVGCSTGKLTEALAARSGSLLGVDISAAPLRVAGERLADSRHVELRQLRVPEEWPEGEFDLIVLSEVGYYWSRADLDTAIDRAIGALSDDGTLVACHWRHPVAEYPLSGDDVHAAISGRSELVGTVLHREEDFVLEVFRRPPGDSVARETGLL</sequence>
<accession>A0ABU9W4A7</accession>
<dbReference type="GO" id="GO:0032259">
    <property type="term" value="P:methylation"/>
    <property type="evidence" value="ECO:0007669"/>
    <property type="project" value="UniProtKB-KW"/>
</dbReference>
<evidence type="ECO:0000256" key="2">
    <source>
        <dbReference type="SAM" id="MobiDB-lite"/>
    </source>
</evidence>
<gene>
    <name evidence="3" type="ORF">WJX64_09755</name>
</gene>
<dbReference type="GO" id="GO:0008168">
    <property type="term" value="F:methyltransferase activity"/>
    <property type="evidence" value="ECO:0007669"/>
    <property type="project" value="UniProtKB-KW"/>
</dbReference>
<feature type="region of interest" description="Disordered" evidence="2">
    <location>
        <begin position="257"/>
        <end position="284"/>
    </location>
</feature>
<dbReference type="Pfam" id="PF05401">
    <property type="entry name" value="NodS"/>
    <property type="match status" value="1"/>
</dbReference>
<keyword evidence="4" id="KW-1185">Reference proteome</keyword>
<dbReference type="Gene3D" id="3.40.50.150">
    <property type="entry name" value="Vaccinia Virus protein VP39"/>
    <property type="match status" value="1"/>
</dbReference>
<evidence type="ECO:0000313" key="4">
    <source>
        <dbReference type="Proteomes" id="UP001425155"/>
    </source>
</evidence>
<feature type="compositionally biased region" description="Low complexity" evidence="2">
    <location>
        <begin position="262"/>
        <end position="283"/>
    </location>
</feature>
<reference evidence="3 4" key="1">
    <citation type="submission" date="2024-03" db="EMBL/GenBank/DDBJ databases">
        <title>YIM 134122 draft genome.</title>
        <authorList>
            <person name="Zuo S."/>
            <person name="Xiong L."/>
        </authorList>
    </citation>
    <scope>NUCLEOTIDE SEQUENCE [LARGE SCALE GENOMIC DNA]</scope>
    <source>
        <strain evidence="3 4">YIM 134122</strain>
    </source>
</reference>
<dbReference type="Pfam" id="PF02585">
    <property type="entry name" value="PIG-L"/>
    <property type="match status" value="1"/>
</dbReference>
<dbReference type="PANTHER" id="PTHR12993:SF29">
    <property type="entry name" value="BLR3841 PROTEIN"/>
    <property type="match status" value="1"/>
</dbReference>
<evidence type="ECO:0000313" key="3">
    <source>
        <dbReference type="EMBL" id="MEN1946832.1"/>
    </source>
</evidence>
<dbReference type="Proteomes" id="UP001425155">
    <property type="component" value="Unassembled WGS sequence"/>
</dbReference>
<dbReference type="InterPro" id="IPR029063">
    <property type="entry name" value="SAM-dependent_MTases_sf"/>
</dbReference>
<proteinExistence type="predicted"/>
<keyword evidence="3" id="KW-0378">Hydrolase</keyword>
<dbReference type="SUPFAM" id="SSF53335">
    <property type="entry name" value="S-adenosyl-L-methionine-dependent methyltransferases"/>
    <property type="match status" value="1"/>
</dbReference>
<dbReference type="RefSeq" id="WP_342113524.1">
    <property type="nucleotide sequence ID" value="NZ_JBCAUN010000002.1"/>
</dbReference>
<protein>
    <submittedName>
        <fullName evidence="3">Bifunctional PIG-L family deacetylase/class I SAM-dependent methyltransferase</fullName>
        <ecNumber evidence="3">2.1.1.-</ecNumber>
        <ecNumber evidence="3">3.5.1.-</ecNumber>
    </submittedName>
</protein>
<dbReference type="EMBL" id="JBCLVG010000002">
    <property type="protein sequence ID" value="MEN1946832.1"/>
    <property type="molecule type" value="Genomic_DNA"/>
</dbReference>
<dbReference type="InterPro" id="IPR024078">
    <property type="entry name" value="LmbE-like_dom_sf"/>
</dbReference>
<dbReference type="InterPro" id="IPR008715">
    <property type="entry name" value="SAM-MeTfrase_NodS-like"/>
</dbReference>
<dbReference type="SUPFAM" id="SSF102588">
    <property type="entry name" value="LmbE-like"/>
    <property type="match status" value="1"/>
</dbReference>
<organism evidence="3 4">
    <name type="scientific">Leifsonia stereocauli</name>
    <dbReference type="NCBI Taxonomy" id="3134136"/>
    <lineage>
        <taxon>Bacteria</taxon>
        <taxon>Bacillati</taxon>
        <taxon>Actinomycetota</taxon>
        <taxon>Actinomycetes</taxon>
        <taxon>Micrococcales</taxon>
        <taxon>Microbacteriaceae</taxon>
        <taxon>Leifsonia</taxon>
    </lineage>
</organism>
<dbReference type="EC" id="3.5.1.-" evidence="3"/>
<dbReference type="EC" id="2.1.1.-" evidence="3"/>
<dbReference type="InterPro" id="IPR003737">
    <property type="entry name" value="GlcNAc_PI_deacetylase-related"/>
</dbReference>
<evidence type="ECO:0000256" key="1">
    <source>
        <dbReference type="ARBA" id="ARBA00022833"/>
    </source>
</evidence>
<dbReference type="PANTHER" id="PTHR12993">
    <property type="entry name" value="N-ACETYLGLUCOSAMINYL-PHOSPHATIDYLINOSITOL DE-N-ACETYLASE-RELATED"/>
    <property type="match status" value="1"/>
</dbReference>
<keyword evidence="1" id="KW-0862">Zinc</keyword>
<keyword evidence="3" id="KW-0808">Transferase</keyword>
<name>A0ABU9W4A7_9MICO</name>
<dbReference type="Gene3D" id="3.40.50.10320">
    <property type="entry name" value="LmbE-like"/>
    <property type="match status" value="1"/>
</dbReference>
<dbReference type="GO" id="GO:0016787">
    <property type="term" value="F:hydrolase activity"/>
    <property type="evidence" value="ECO:0007669"/>
    <property type="project" value="UniProtKB-KW"/>
</dbReference>
<keyword evidence="3" id="KW-0489">Methyltransferase</keyword>
<comment type="caution">
    <text evidence="3">The sequence shown here is derived from an EMBL/GenBank/DDBJ whole genome shotgun (WGS) entry which is preliminary data.</text>
</comment>
<dbReference type="CDD" id="cd02440">
    <property type="entry name" value="AdoMet_MTases"/>
    <property type="match status" value="1"/>
</dbReference>